<keyword evidence="1" id="KW-1133">Transmembrane helix</keyword>
<keyword evidence="1" id="KW-0812">Transmembrane</keyword>
<dbReference type="EMBL" id="MIZA01000025">
    <property type="protein sequence ID" value="OIR16099.1"/>
    <property type="molecule type" value="Genomic_DNA"/>
</dbReference>
<feature type="transmembrane region" description="Helical" evidence="1">
    <location>
        <begin position="80"/>
        <end position="99"/>
    </location>
</feature>
<gene>
    <name evidence="3" type="ORF">BD935_03120</name>
</gene>
<feature type="transmembrane region" description="Helical" evidence="1">
    <location>
        <begin position="205"/>
        <end position="229"/>
    </location>
</feature>
<accession>A0A1J5T7K1</accession>
<evidence type="ECO:0000256" key="1">
    <source>
        <dbReference type="SAM" id="Phobius"/>
    </source>
</evidence>
<reference evidence="3 4" key="1">
    <citation type="submission" date="2016-08" db="EMBL/GenBank/DDBJ databases">
        <title>New Insights into Marine Group III Euryarchaeota, from dark to light.</title>
        <authorList>
            <person name="Haro-Moreno J.M."/>
            <person name="Rodriguez-Valera F."/>
            <person name="Lopez-Garcia P."/>
            <person name="Moreira D."/>
            <person name="Martin-Cuadrado A.B."/>
        </authorList>
    </citation>
    <scope>NUCLEOTIDE SEQUENCE [LARGE SCALE GENOMIC DNA]</scope>
    <source>
        <strain evidence="3">CG-Epi1</strain>
    </source>
</reference>
<keyword evidence="1" id="KW-0472">Membrane</keyword>
<feature type="transmembrane region" description="Helical" evidence="1">
    <location>
        <begin position="12"/>
        <end position="34"/>
    </location>
</feature>
<name>A0A1J5T7K1_9ARCH</name>
<protein>
    <recommendedName>
        <fullName evidence="2">Heparan-alpha-glucosaminide N-acetyltransferase catalytic domain-containing protein</fullName>
    </recommendedName>
</protein>
<feature type="transmembrane region" description="Helical" evidence="1">
    <location>
        <begin position="105"/>
        <end position="124"/>
    </location>
</feature>
<feature type="transmembrane region" description="Helical" evidence="1">
    <location>
        <begin position="46"/>
        <end position="68"/>
    </location>
</feature>
<dbReference type="Pfam" id="PF07786">
    <property type="entry name" value="HGSNAT_cat"/>
    <property type="match status" value="1"/>
</dbReference>
<dbReference type="AlphaFoldDB" id="A0A1J5T7K1"/>
<evidence type="ECO:0000313" key="4">
    <source>
        <dbReference type="Proteomes" id="UP000183080"/>
    </source>
</evidence>
<dbReference type="InterPro" id="IPR012429">
    <property type="entry name" value="HGSNAT_cat"/>
</dbReference>
<evidence type="ECO:0000313" key="3">
    <source>
        <dbReference type="EMBL" id="OIR16099.1"/>
    </source>
</evidence>
<sequence length="234" mass="27115">MSLAHKDRISELDSLKALALVMMLISNFVSDLSFFKIMEVTKGDPWWYLARATASLFVCISGFSYYLANRESPNFTRVFLRTKKLIFWAFMITIVTYFFQPDAYIRFGVLHLLALASLVAFPFVKKPIIGFLFGLLLFFLPLSSESMLVWIGLRETGFFAVDYFPLNPWLGLFFISMVSARFFYPDGKALSNIKWPEKWIWLGRNTLLIYVFHQPFLIAIMLLTGIISFDQVLD</sequence>
<feature type="transmembrane region" description="Helical" evidence="1">
    <location>
        <begin position="131"/>
        <end position="153"/>
    </location>
</feature>
<evidence type="ECO:0000259" key="2">
    <source>
        <dbReference type="Pfam" id="PF07786"/>
    </source>
</evidence>
<organism evidence="3 4">
    <name type="scientific">Marine Group III euryarchaeote CG-Epi1</name>
    <dbReference type="NCBI Taxonomy" id="1888995"/>
    <lineage>
        <taxon>Archaea</taxon>
        <taxon>Methanobacteriati</taxon>
        <taxon>Thermoplasmatota</taxon>
        <taxon>Thermoplasmata</taxon>
        <taxon>Candidatus Thermoprofundales</taxon>
    </lineage>
</organism>
<dbReference type="STRING" id="1888995.BD935_03120"/>
<proteinExistence type="predicted"/>
<dbReference type="Proteomes" id="UP000183080">
    <property type="component" value="Unassembled WGS sequence"/>
</dbReference>
<comment type="caution">
    <text evidence="3">The sequence shown here is derived from an EMBL/GenBank/DDBJ whole genome shotgun (WGS) entry which is preliminary data.</text>
</comment>
<feature type="transmembrane region" description="Helical" evidence="1">
    <location>
        <begin position="165"/>
        <end position="184"/>
    </location>
</feature>
<feature type="domain" description="Heparan-alpha-glucosaminide N-acetyltransferase catalytic" evidence="2">
    <location>
        <begin position="8"/>
        <end position="215"/>
    </location>
</feature>